<keyword evidence="2" id="KW-1185">Reference proteome</keyword>
<name>A0A0A1U2D4_ENTIV</name>
<evidence type="ECO:0000313" key="1">
    <source>
        <dbReference type="EMBL" id="ELP88222.1"/>
    </source>
</evidence>
<dbReference type="EMBL" id="KB206756">
    <property type="protein sequence ID" value="ELP88222.1"/>
    <property type="molecule type" value="Genomic_DNA"/>
</dbReference>
<dbReference type="Proteomes" id="UP000014680">
    <property type="component" value="Unassembled WGS sequence"/>
</dbReference>
<dbReference type="VEuPathDB" id="AmoebaDB:EIN_225250"/>
<accession>A0A0A1U2D4</accession>
<sequence length="158" mass="17698">MSSKAYYVPGVTLHVFKGTNEVEVVYDVQDTLKKTGWIGLYDMLQMDNSKYLKYIYISTPQGSVKFTGLCDGFFDVRYFPSLDNNANNATAEAFQLGESITINEPIINKNMMTVGVNVSDEEKAFVEIYHSQSVNDVQSFVSTTIKADVSIAWCKEKG</sequence>
<reference evidence="1 2" key="1">
    <citation type="submission" date="2012-10" db="EMBL/GenBank/DDBJ databases">
        <authorList>
            <person name="Zafar N."/>
            <person name="Inman J."/>
            <person name="Hall N."/>
            <person name="Lorenzi H."/>
            <person name="Caler E."/>
        </authorList>
    </citation>
    <scope>NUCLEOTIDE SEQUENCE [LARGE SCALE GENOMIC DNA]</scope>
    <source>
        <strain evidence="1 2">IP1</strain>
    </source>
</reference>
<protein>
    <recommendedName>
        <fullName evidence="3">DOMON domain-containing protein</fullName>
    </recommendedName>
</protein>
<organism evidence="1 2">
    <name type="scientific">Entamoeba invadens IP1</name>
    <dbReference type="NCBI Taxonomy" id="370355"/>
    <lineage>
        <taxon>Eukaryota</taxon>
        <taxon>Amoebozoa</taxon>
        <taxon>Evosea</taxon>
        <taxon>Archamoebae</taxon>
        <taxon>Mastigamoebida</taxon>
        <taxon>Entamoebidae</taxon>
        <taxon>Entamoeba</taxon>
    </lineage>
</organism>
<evidence type="ECO:0000313" key="2">
    <source>
        <dbReference type="Proteomes" id="UP000014680"/>
    </source>
</evidence>
<dbReference type="AlphaFoldDB" id="A0A0A1U2D4"/>
<dbReference type="KEGG" id="eiv:EIN_225250"/>
<evidence type="ECO:0008006" key="3">
    <source>
        <dbReference type="Google" id="ProtNLM"/>
    </source>
</evidence>
<gene>
    <name evidence="1" type="ORF">EIN_225250</name>
</gene>
<proteinExistence type="predicted"/>
<dbReference type="RefSeq" id="XP_004254993.1">
    <property type="nucleotide sequence ID" value="XM_004254945.1"/>
</dbReference>
<feature type="non-terminal residue" evidence="1">
    <location>
        <position position="158"/>
    </location>
</feature>
<dbReference type="OrthoDB" id="25841at2759"/>
<dbReference type="GeneID" id="14887401"/>